<name>A0A7R8WR72_9CRUS</name>
<keyword evidence="8 10" id="KW-0408">Iron</keyword>
<keyword evidence="7 10" id="KW-0249">Electron transport</keyword>
<dbReference type="GO" id="GO:0005758">
    <property type="term" value="C:mitochondrial intermembrane space"/>
    <property type="evidence" value="ECO:0007669"/>
    <property type="project" value="UniProtKB-SubCell"/>
</dbReference>
<reference evidence="11" key="1">
    <citation type="submission" date="2020-11" db="EMBL/GenBank/DDBJ databases">
        <authorList>
            <person name="Tran Van P."/>
        </authorList>
    </citation>
    <scope>NUCLEOTIDE SEQUENCE</scope>
</reference>
<dbReference type="Pfam" id="PF00034">
    <property type="entry name" value="Cytochrom_C"/>
    <property type="match status" value="1"/>
</dbReference>
<dbReference type="EMBL" id="OB678217">
    <property type="protein sequence ID" value="CAD7236324.1"/>
    <property type="molecule type" value="Genomic_DNA"/>
</dbReference>
<keyword evidence="10" id="KW-0496">Mitochondrion</keyword>
<dbReference type="AlphaFoldDB" id="A0A7R8WR72"/>
<dbReference type="Gene3D" id="1.10.760.10">
    <property type="entry name" value="Cytochrome c-like domain"/>
    <property type="match status" value="1"/>
</dbReference>
<sequence length="148" mass="16199">MNRLLLSISLSLLTVTGAQADEEAELIGDIARGEGLFRECSSCHQIGAGAKNRVGPHLNDLFGRSAGSVEGFRYSKSMERASSDGLEWTLDTLNAYIENPRALISGTRMSYRGMKNQQDRNDLLAYLRDQTASPQNIPESAPTARAHE</sequence>
<comment type="function">
    <text evidence="1 10">Electron carrier protein. The oxidized form of the cytochrome c heme group can accept an electron from the heme group of the cytochrome c1 subunit of cytochrome reductase. Cytochrome c then transfers this electron to the cytochrome oxidase complex, the final protein carrier in the mitochondrial electron-transport chain.</text>
</comment>
<dbReference type="InterPro" id="IPR009056">
    <property type="entry name" value="Cyt_c-like_dom"/>
</dbReference>
<keyword evidence="4 10" id="KW-0813">Transport</keyword>
<gene>
    <name evidence="11" type="ORF">CTOB1V02_LOCUS14139</name>
</gene>
<comment type="PTM">
    <text evidence="10">Binds 1 heme group per subunit.</text>
</comment>
<evidence type="ECO:0000256" key="1">
    <source>
        <dbReference type="ARBA" id="ARBA00002555"/>
    </source>
</evidence>
<dbReference type="GO" id="GO:0046872">
    <property type="term" value="F:metal ion binding"/>
    <property type="evidence" value="ECO:0007669"/>
    <property type="project" value="UniProtKB-KW"/>
</dbReference>
<proteinExistence type="inferred from homology"/>
<dbReference type="OrthoDB" id="449280at2759"/>
<protein>
    <submittedName>
        <fullName evidence="11">Uncharacterized protein</fullName>
    </submittedName>
</protein>
<evidence type="ECO:0000256" key="5">
    <source>
        <dbReference type="ARBA" id="ARBA00022617"/>
    </source>
</evidence>
<dbReference type="PANTHER" id="PTHR11961">
    <property type="entry name" value="CYTOCHROME C"/>
    <property type="match status" value="1"/>
</dbReference>
<evidence type="ECO:0000256" key="7">
    <source>
        <dbReference type="ARBA" id="ARBA00022982"/>
    </source>
</evidence>
<dbReference type="GO" id="GO:0020037">
    <property type="term" value="F:heme binding"/>
    <property type="evidence" value="ECO:0007669"/>
    <property type="project" value="InterPro"/>
</dbReference>
<dbReference type="SUPFAM" id="SSF46626">
    <property type="entry name" value="Cytochrome c"/>
    <property type="match status" value="1"/>
</dbReference>
<comment type="similarity">
    <text evidence="3 9">Belongs to the cytochrome c family.</text>
</comment>
<dbReference type="PRINTS" id="PR00604">
    <property type="entry name" value="CYTCHRMECIAB"/>
</dbReference>
<dbReference type="PROSITE" id="PS51007">
    <property type="entry name" value="CYTC"/>
    <property type="match status" value="1"/>
</dbReference>
<evidence type="ECO:0000256" key="2">
    <source>
        <dbReference type="ARBA" id="ARBA00004569"/>
    </source>
</evidence>
<evidence type="ECO:0000256" key="8">
    <source>
        <dbReference type="ARBA" id="ARBA00023004"/>
    </source>
</evidence>
<keyword evidence="6 10" id="KW-0479">Metal-binding</keyword>
<evidence type="ECO:0000256" key="3">
    <source>
        <dbReference type="ARBA" id="ARBA00006488"/>
    </source>
</evidence>
<evidence type="ECO:0000313" key="11">
    <source>
        <dbReference type="EMBL" id="CAD7236324.1"/>
    </source>
</evidence>
<accession>A0A7R8WR72</accession>
<evidence type="ECO:0000256" key="6">
    <source>
        <dbReference type="ARBA" id="ARBA00022723"/>
    </source>
</evidence>
<evidence type="ECO:0000256" key="10">
    <source>
        <dbReference type="RuleBase" id="RU004427"/>
    </source>
</evidence>
<organism evidence="11">
    <name type="scientific">Cyprideis torosa</name>
    <dbReference type="NCBI Taxonomy" id="163714"/>
    <lineage>
        <taxon>Eukaryota</taxon>
        <taxon>Metazoa</taxon>
        <taxon>Ecdysozoa</taxon>
        <taxon>Arthropoda</taxon>
        <taxon>Crustacea</taxon>
        <taxon>Oligostraca</taxon>
        <taxon>Ostracoda</taxon>
        <taxon>Podocopa</taxon>
        <taxon>Podocopida</taxon>
        <taxon>Cytherocopina</taxon>
        <taxon>Cytheroidea</taxon>
        <taxon>Cytherideidae</taxon>
        <taxon>Cyprideis</taxon>
    </lineage>
</organism>
<dbReference type="GO" id="GO:0009055">
    <property type="term" value="F:electron transfer activity"/>
    <property type="evidence" value="ECO:0007669"/>
    <property type="project" value="InterPro"/>
</dbReference>
<keyword evidence="5 10" id="KW-0349">Heme</keyword>
<dbReference type="InterPro" id="IPR036909">
    <property type="entry name" value="Cyt_c-like_dom_sf"/>
</dbReference>
<dbReference type="InterPro" id="IPR002327">
    <property type="entry name" value="Cyt_c_1A/1B"/>
</dbReference>
<feature type="non-terminal residue" evidence="11">
    <location>
        <position position="148"/>
    </location>
</feature>
<evidence type="ECO:0000256" key="4">
    <source>
        <dbReference type="ARBA" id="ARBA00022448"/>
    </source>
</evidence>
<keyword evidence="10" id="KW-0679">Respiratory chain</keyword>
<comment type="subcellular location">
    <subcellularLocation>
        <location evidence="2">Mitochondrion intermembrane space</location>
    </subcellularLocation>
</comment>
<evidence type="ECO:0000256" key="9">
    <source>
        <dbReference type="RuleBase" id="RU004426"/>
    </source>
</evidence>